<feature type="domain" description="Roadblock/LAMTOR2" evidence="1">
    <location>
        <begin position="6"/>
        <end position="102"/>
    </location>
</feature>
<evidence type="ECO:0000313" key="3">
    <source>
        <dbReference type="Proteomes" id="UP001180551"/>
    </source>
</evidence>
<sequence>MNYDLSWMLDSALELPEAQHAILVSADGLLMARSKEVGRDHADTVAAAMSGMQSLSRTVADFCHGGASPTGRPQWRQTLVEFDHGWVFLISAGEGAYLAVSASPDVDMAEITFRMQQLVGQLGKALTSPPRERADIQS</sequence>
<dbReference type="InterPro" id="IPR004942">
    <property type="entry name" value="Roadblock/LAMTOR2_dom"/>
</dbReference>
<dbReference type="PANTHER" id="PTHR36222">
    <property type="entry name" value="SERINE PROTEASE INHIBITOR RV3364C"/>
    <property type="match status" value="1"/>
</dbReference>
<evidence type="ECO:0000313" key="2">
    <source>
        <dbReference type="EMBL" id="MDT0458518.1"/>
    </source>
</evidence>
<reference evidence="2" key="1">
    <citation type="submission" date="2024-05" db="EMBL/GenBank/DDBJ databases">
        <title>30 novel species of actinomycetes from the DSMZ collection.</title>
        <authorList>
            <person name="Nouioui I."/>
        </authorList>
    </citation>
    <scope>NUCLEOTIDE SEQUENCE</scope>
    <source>
        <strain evidence="2">DSM 41527</strain>
    </source>
</reference>
<gene>
    <name evidence="2" type="ORF">RM550_22755</name>
</gene>
<dbReference type="Gene3D" id="3.30.450.30">
    <property type="entry name" value="Dynein light chain 2a, cytoplasmic"/>
    <property type="match status" value="1"/>
</dbReference>
<comment type="caution">
    <text evidence="2">The sequence shown here is derived from an EMBL/GenBank/DDBJ whole genome shotgun (WGS) entry which is preliminary data.</text>
</comment>
<dbReference type="Pfam" id="PF03259">
    <property type="entry name" value="Robl_LC7"/>
    <property type="match status" value="1"/>
</dbReference>
<dbReference type="InterPro" id="IPR053141">
    <property type="entry name" value="Mycobact_SerProt_Inhib_Rv3364c"/>
</dbReference>
<dbReference type="SMART" id="SM00960">
    <property type="entry name" value="Robl_LC7"/>
    <property type="match status" value="1"/>
</dbReference>
<dbReference type="EMBL" id="JAVRFE010000031">
    <property type="protein sequence ID" value="MDT0458518.1"/>
    <property type="molecule type" value="Genomic_DNA"/>
</dbReference>
<dbReference type="Proteomes" id="UP001180551">
    <property type="component" value="Unassembled WGS sequence"/>
</dbReference>
<keyword evidence="3" id="KW-1185">Reference proteome</keyword>
<dbReference type="SUPFAM" id="SSF103196">
    <property type="entry name" value="Roadblock/LC7 domain"/>
    <property type="match status" value="1"/>
</dbReference>
<dbReference type="PANTHER" id="PTHR36222:SF1">
    <property type="entry name" value="SERINE PROTEASE INHIBITOR RV3364C"/>
    <property type="match status" value="1"/>
</dbReference>
<dbReference type="RefSeq" id="WP_311625595.1">
    <property type="nucleotide sequence ID" value="NZ_JAVRFE010000031.1"/>
</dbReference>
<organism evidence="2 3">
    <name type="scientific">Streptomyces mooreae</name>
    <dbReference type="NCBI Taxonomy" id="3075523"/>
    <lineage>
        <taxon>Bacteria</taxon>
        <taxon>Bacillati</taxon>
        <taxon>Actinomycetota</taxon>
        <taxon>Actinomycetes</taxon>
        <taxon>Kitasatosporales</taxon>
        <taxon>Streptomycetaceae</taxon>
        <taxon>Streptomyces</taxon>
    </lineage>
</organism>
<name>A0ABU2TC54_9ACTN</name>
<evidence type="ECO:0000259" key="1">
    <source>
        <dbReference type="SMART" id="SM00960"/>
    </source>
</evidence>
<protein>
    <submittedName>
        <fullName evidence="2">Roadblock/LC7 domain-containing protein</fullName>
    </submittedName>
</protein>
<accession>A0ABU2TC54</accession>
<proteinExistence type="predicted"/>